<evidence type="ECO:0008006" key="3">
    <source>
        <dbReference type="Google" id="ProtNLM"/>
    </source>
</evidence>
<dbReference type="Pfam" id="PF05742">
    <property type="entry name" value="TANGO2"/>
    <property type="match status" value="1"/>
</dbReference>
<evidence type="ECO:0000313" key="2">
    <source>
        <dbReference type="Proteomes" id="UP000236630"/>
    </source>
</evidence>
<organism evidence="1 2">
    <name type="scientific">Citrus unshiu</name>
    <name type="common">Satsuma mandarin</name>
    <name type="synonym">Citrus nobilis var. unshiu</name>
    <dbReference type="NCBI Taxonomy" id="55188"/>
    <lineage>
        <taxon>Eukaryota</taxon>
        <taxon>Viridiplantae</taxon>
        <taxon>Streptophyta</taxon>
        <taxon>Embryophyta</taxon>
        <taxon>Tracheophyta</taxon>
        <taxon>Spermatophyta</taxon>
        <taxon>Magnoliopsida</taxon>
        <taxon>eudicotyledons</taxon>
        <taxon>Gunneridae</taxon>
        <taxon>Pentapetalae</taxon>
        <taxon>rosids</taxon>
        <taxon>malvids</taxon>
        <taxon>Sapindales</taxon>
        <taxon>Rutaceae</taxon>
        <taxon>Aurantioideae</taxon>
        <taxon>Citrus</taxon>
    </lineage>
</organism>
<proteinExistence type="predicted"/>
<dbReference type="PANTHER" id="PTHR17985">
    <property type="entry name" value="SER/THR-RICH PROTEIN T10 IN DGCR REGION"/>
    <property type="match status" value="1"/>
</dbReference>
<dbReference type="AlphaFoldDB" id="A0A2H5P198"/>
<evidence type="ECO:0000313" key="1">
    <source>
        <dbReference type="EMBL" id="GAY46146.1"/>
    </source>
</evidence>
<accession>A0A2H5P198</accession>
<dbReference type="EMBL" id="BDQV01000031">
    <property type="protein sequence ID" value="GAY46146.1"/>
    <property type="molecule type" value="Genomic_DNA"/>
</dbReference>
<name>A0A2H5P198_CITUN</name>
<keyword evidence="2" id="KW-1185">Reference proteome</keyword>
<dbReference type="Proteomes" id="UP000236630">
    <property type="component" value="Unassembled WGS sequence"/>
</dbReference>
<gene>
    <name evidence="1" type="ORF">CUMW_094740</name>
</gene>
<sequence>MCIAVFMWQAHPLYPFLLLFNRDEYHSRPTKPLGWWEGAEILGGRDEKAGGTWLASTTDGKFAFLTNFREVQSIPQAKSRGELPVRFLQSKKKPLDFAEEILTEADQYNGFNLVIADIHSKSMVYVTNRSEGGKSKATEVSPGIHVLTNALLDSPWPKAQRLGHAFKELMDKYGEGELQMKEMADELMMDTTKDDEGLLPHIYPPETESHLSSIFIDTERPLGRYGTRSTSSLYVKSNGEVYFNERHLEKDLWKEQTVAYQIEK</sequence>
<dbReference type="InterPro" id="IPR008551">
    <property type="entry name" value="TANGO2"/>
</dbReference>
<reference evidence="1 2" key="1">
    <citation type="journal article" date="2017" name="Front. Genet.">
        <title>Draft sequencing of the heterozygous diploid genome of Satsuma (Citrus unshiu Marc.) using a hybrid assembly approach.</title>
        <authorList>
            <person name="Shimizu T."/>
            <person name="Tanizawa Y."/>
            <person name="Mochizuki T."/>
            <person name="Nagasaki H."/>
            <person name="Yoshioka T."/>
            <person name="Toyoda A."/>
            <person name="Fujiyama A."/>
            <person name="Kaminuma E."/>
            <person name="Nakamura Y."/>
        </authorList>
    </citation>
    <scope>NUCLEOTIDE SEQUENCE [LARGE SCALE GENOMIC DNA]</scope>
    <source>
        <strain evidence="2">cv. Miyagawa wase</strain>
    </source>
</reference>
<dbReference type="PANTHER" id="PTHR17985:SF16">
    <property type="entry name" value="TRANSPORT_GOLGI ORGANIZATION-LIKE PROTEIN (DUF833)"/>
    <property type="match status" value="1"/>
</dbReference>
<comment type="caution">
    <text evidence="1">The sequence shown here is derived from an EMBL/GenBank/DDBJ whole genome shotgun (WGS) entry which is preliminary data.</text>
</comment>
<protein>
    <recommendedName>
        <fullName evidence="3">Transport and Golgi organization protein 2 homolog</fullName>
    </recommendedName>
</protein>